<dbReference type="Pfam" id="PF21981">
    <property type="entry name" value="RecX_HTH3"/>
    <property type="match status" value="1"/>
</dbReference>
<comment type="similarity">
    <text evidence="2 5">Belongs to the RecX family.</text>
</comment>
<dbReference type="GO" id="GO:0005737">
    <property type="term" value="C:cytoplasm"/>
    <property type="evidence" value="ECO:0007669"/>
    <property type="project" value="UniProtKB-SubCell"/>
</dbReference>
<dbReference type="PANTHER" id="PTHR33602:SF1">
    <property type="entry name" value="REGULATORY PROTEIN RECX FAMILY PROTEIN"/>
    <property type="match status" value="1"/>
</dbReference>
<comment type="subcellular location">
    <subcellularLocation>
        <location evidence="1 5">Cytoplasm</location>
    </subcellularLocation>
</comment>
<dbReference type="Pfam" id="PF02631">
    <property type="entry name" value="RecX_HTH2"/>
    <property type="match status" value="1"/>
</dbReference>
<sequence length="162" mass="19432">MKSSSIKTYTVKEATIKLMQFCAYRERTHNEVEEKLKSMNMIPEAQEQIIMHLMQENFLNEERFAKSFARGKFRIKKWGKRRIINELKIRGISPRNIQTGLKEISETDYMATFHEISEKKWRTLKETSVIKKKKKLADYLQYRGWENHLIFEKANELVKPDD</sequence>
<dbReference type="Proteomes" id="UP000264330">
    <property type="component" value="Unassembled WGS sequence"/>
</dbReference>
<dbReference type="InterPro" id="IPR053925">
    <property type="entry name" value="RecX_HTH_3rd"/>
</dbReference>
<evidence type="ECO:0000256" key="5">
    <source>
        <dbReference type="HAMAP-Rule" id="MF_01114"/>
    </source>
</evidence>
<name>A0A3D5IZ47_9FLAO</name>
<evidence type="ECO:0000259" key="6">
    <source>
        <dbReference type="Pfam" id="PF02631"/>
    </source>
</evidence>
<organism evidence="8 9">
    <name type="scientific">Zunongwangia profunda</name>
    <dbReference type="NCBI Taxonomy" id="398743"/>
    <lineage>
        <taxon>Bacteria</taxon>
        <taxon>Pseudomonadati</taxon>
        <taxon>Bacteroidota</taxon>
        <taxon>Flavobacteriia</taxon>
        <taxon>Flavobacteriales</taxon>
        <taxon>Flavobacteriaceae</taxon>
        <taxon>Zunongwangia</taxon>
    </lineage>
</organism>
<dbReference type="AlphaFoldDB" id="A0A3D5IZ47"/>
<dbReference type="InterPro" id="IPR053924">
    <property type="entry name" value="RecX_HTH_2nd"/>
</dbReference>
<accession>A0A3D5IZ47</accession>
<reference evidence="8 9" key="1">
    <citation type="journal article" date="2018" name="Nat. Biotechnol.">
        <title>A standardized bacterial taxonomy based on genome phylogeny substantially revises the tree of life.</title>
        <authorList>
            <person name="Parks D.H."/>
            <person name="Chuvochina M."/>
            <person name="Waite D.W."/>
            <person name="Rinke C."/>
            <person name="Skarshewski A."/>
            <person name="Chaumeil P.A."/>
            <person name="Hugenholtz P."/>
        </authorList>
    </citation>
    <scope>NUCLEOTIDE SEQUENCE [LARGE SCALE GENOMIC DNA]</scope>
    <source>
        <strain evidence="8">UBA9359</strain>
    </source>
</reference>
<dbReference type="InterPro" id="IPR003783">
    <property type="entry name" value="Regulatory_RecX"/>
</dbReference>
<gene>
    <name evidence="5" type="primary">recX</name>
    <name evidence="8" type="ORF">DGQ38_08930</name>
</gene>
<evidence type="ECO:0000313" key="8">
    <source>
        <dbReference type="EMBL" id="HCV81159.1"/>
    </source>
</evidence>
<feature type="domain" description="RecX third three-helical" evidence="7">
    <location>
        <begin position="108"/>
        <end position="152"/>
    </location>
</feature>
<evidence type="ECO:0000256" key="1">
    <source>
        <dbReference type="ARBA" id="ARBA00004496"/>
    </source>
</evidence>
<dbReference type="RefSeq" id="WP_013073856.1">
    <property type="nucleotide sequence ID" value="NZ_CAJXAW010000004.1"/>
</dbReference>
<evidence type="ECO:0000256" key="2">
    <source>
        <dbReference type="ARBA" id="ARBA00009695"/>
    </source>
</evidence>
<dbReference type="InterPro" id="IPR036388">
    <property type="entry name" value="WH-like_DNA-bd_sf"/>
</dbReference>
<protein>
    <recommendedName>
        <fullName evidence="3 5">Regulatory protein RecX</fullName>
    </recommendedName>
</protein>
<proteinExistence type="inferred from homology"/>
<keyword evidence="4 5" id="KW-0963">Cytoplasm</keyword>
<evidence type="ECO:0000313" key="9">
    <source>
        <dbReference type="Proteomes" id="UP000264330"/>
    </source>
</evidence>
<comment type="function">
    <text evidence="5">Modulates RecA activity.</text>
</comment>
<dbReference type="OMA" id="AYQERCH"/>
<dbReference type="EMBL" id="DPMF01000214">
    <property type="protein sequence ID" value="HCV81159.1"/>
    <property type="molecule type" value="Genomic_DNA"/>
</dbReference>
<dbReference type="PANTHER" id="PTHR33602">
    <property type="entry name" value="REGULATORY PROTEIN RECX FAMILY PROTEIN"/>
    <property type="match status" value="1"/>
</dbReference>
<feature type="domain" description="RecX second three-helical" evidence="6">
    <location>
        <begin position="60"/>
        <end position="101"/>
    </location>
</feature>
<comment type="caution">
    <text evidence="8">The sequence shown here is derived from an EMBL/GenBank/DDBJ whole genome shotgun (WGS) entry which is preliminary data.</text>
</comment>
<dbReference type="Gene3D" id="1.10.10.10">
    <property type="entry name" value="Winged helix-like DNA-binding domain superfamily/Winged helix DNA-binding domain"/>
    <property type="match status" value="2"/>
</dbReference>
<dbReference type="GO" id="GO:0006282">
    <property type="term" value="P:regulation of DNA repair"/>
    <property type="evidence" value="ECO:0007669"/>
    <property type="project" value="UniProtKB-UniRule"/>
</dbReference>
<evidence type="ECO:0000256" key="3">
    <source>
        <dbReference type="ARBA" id="ARBA00018111"/>
    </source>
</evidence>
<evidence type="ECO:0000256" key="4">
    <source>
        <dbReference type="ARBA" id="ARBA00022490"/>
    </source>
</evidence>
<evidence type="ECO:0000259" key="7">
    <source>
        <dbReference type="Pfam" id="PF21981"/>
    </source>
</evidence>
<dbReference type="HAMAP" id="MF_01114">
    <property type="entry name" value="RecX"/>
    <property type="match status" value="1"/>
</dbReference>